<feature type="chain" id="PRO_5004901408" evidence="2">
    <location>
        <begin position="31"/>
        <end position="484"/>
    </location>
</feature>
<dbReference type="Proteomes" id="UP000019335">
    <property type="component" value="Chromosome 7"/>
</dbReference>
<evidence type="ECO:0000313" key="4">
    <source>
        <dbReference type="Proteomes" id="UP000019335"/>
    </source>
</evidence>
<evidence type="ECO:0000256" key="2">
    <source>
        <dbReference type="SAM" id="SignalP"/>
    </source>
</evidence>
<dbReference type="InterPro" id="IPR025638">
    <property type="entry name" value="DUF4336"/>
</dbReference>
<gene>
    <name evidence="3" type="ORF">Naga_100194g12</name>
</gene>
<keyword evidence="4" id="KW-1185">Reference proteome</keyword>
<comment type="caution">
    <text evidence="3">The sequence shown here is derived from an EMBL/GenBank/DDBJ whole genome shotgun (WGS) entry which is preliminary data.</text>
</comment>
<evidence type="ECO:0000256" key="1">
    <source>
        <dbReference type="SAM" id="MobiDB-lite"/>
    </source>
</evidence>
<dbReference type="InterPro" id="IPR036866">
    <property type="entry name" value="RibonucZ/Hydroxyglut_hydro"/>
</dbReference>
<dbReference type="PANTHER" id="PTHR33835">
    <property type="entry name" value="YALI0C07656P"/>
    <property type="match status" value="1"/>
</dbReference>
<dbReference type="AlphaFoldDB" id="W7U319"/>
<sequence>MHKPPRYCPHVRAAFSAFVLLLFLSPLISAYKPSTGTKATIDPATRAPSRNRATPTTPVRNSKPNPLATLFEVYTRGSGDNAGVASDSPEEIRLRKERQYTLITGLPLKPYFERRTVRRQIAKDIWTFEQPQGFFNVTTPIRMTVIRLSDGRLWVHAPVAATAECRRLVDELGGQVAYIVLPTTAFEHKVFVGGFARAYPAAKVYACPGQWSWPINLPPPFRVDAYLTDPRASSDGNKGKGGGTAQTPWANEIEHMVFEPPCIGIGPANEVVFLHKASRTLLVTDLVVYIDGDSPSPVVEVPDLLKASWDDPDAVPPGAPLPPDTPANRRKGWARMALQILFLGPTRFSTFKLVQRRLLVSPVIETFVYSKIPDALVDFVDRIATTWDFTTVLPAHFNAPAPGSPTALQDAFAFAYRLTGRRPSPARRMAGGTEGRGSNPFLALWDRVMEGAREGKRTEEYPEDDTAVLRFVNGFILKAGIANK</sequence>
<dbReference type="PANTHER" id="PTHR33835:SF2">
    <property type="entry name" value="LYSINE-TRNA LIGASE"/>
    <property type="match status" value="1"/>
</dbReference>
<reference evidence="3 4" key="1">
    <citation type="journal article" date="2014" name="Mol. Plant">
        <title>Chromosome Scale Genome Assembly and Transcriptome Profiling of Nannochloropsis gaditana in Nitrogen Depletion.</title>
        <authorList>
            <person name="Corteggiani Carpinelli E."/>
            <person name="Telatin A."/>
            <person name="Vitulo N."/>
            <person name="Forcato C."/>
            <person name="D'Angelo M."/>
            <person name="Schiavon R."/>
            <person name="Vezzi A."/>
            <person name="Giacometti G.M."/>
            <person name="Morosinotto T."/>
            <person name="Valle G."/>
        </authorList>
    </citation>
    <scope>NUCLEOTIDE SEQUENCE [LARGE SCALE GENOMIC DNA]</scope>
    <source>
        <strain evidence="3 4">B-31</strain>
    </source>
</reference>
<dbReference type="SUPFAM" id="SSF56281">
    <property type="entry name" value="Metallo-hydrolase/oxidoreductase"/>
    <property type="match status" value="1"/>
</dbReference>
<dbReference type="OrthoDB" id="421671at2759"/>
<dbReference type="Pfam" id="PF14234">
    <property type="entry name" value="DUF4336"/>
    <property type="match status" value="1"/>
</dbReference>
<protein>
    <submittedName>
        <fullName evidence="3">Uncharacterized protein</fullName>
    </submittedName>
</protein>
<proteinExistence type="predicted"/>
<dbReference type="EMBL" id="AZIL01000522">
    <property type="protein sequence ID" value="EWM27079.1"/>
    <property type="molecule type" value="Genomic_DNA"/>
</dbReference>
<feature type="signal peptide" evidence="2">
    <location>
        <begin position="1"/>
        <end position="30"/>
    </location>
</feature>
<feature type="compositionally biased region" description="Polar residues" evidence="1">
    <location>
        <begin position="51"/>
        <end position="64"/>
    </location>
</feature>
<feature type="region of interest" description="Disordered" evidence="1">
    <location>
        <begin position="35"/>
        <end position="65"/>
    </location>
</feature>
<organism evidence="3 4">
    <name type="scientific">Nannochloropsis gaditana</name>
    <dbReference type="NCBI Taxonomy" id="72520"/>
    <lineage>
        <taxon>Eukaryota</taxon>
        <taxon>Sar</taxon>
        <taxon>Stramenopiles</taxon>
        <taxon>Ochrophyta</taxon>
        <taxon>Eustigmatophyceae</taxon>
        <taxon>Eustigmatales</taxon>
        <taxon>Monodopsidaceae</taxon>
        <taxon>Nannochloropsis</taxon>
    </lineage>
</organism>
<accession>W7U319</accession>
<keyword evidence="2" id="KW-0732">Signal</keyword>
<evidence type="ECO:0000313" key="3">
    <source>
        <dbReference type="EMBL" id="EWM27079.1"/>
    </source>
</evidence>
<name>W7U319_9STRA</name>